<keyword evidence="5" id="KW-1185">Reference proteome</keyword>
<name>E8R2U3_ISOPI</name>
<dbReference type="NCBIfam" id="TIGR01552">
    <property type="entry name" value="phd_fam"/>
    <property type="match status" value="1"/>
</dbReference>
<comment type="similarity">
    <text evidence="1 2">Belongs to the phD/YefM antitoxin family.</text>
</comment>
<evidence type="ECO:0000256" key="3">
    <source>
        <dbReference type="SAM" id="MobiDB-lite"/>
    </source>
</evidence>
<dbReference type="RefSeq" id="WP_013565878.1">
    <property type="nucleotide sequence ID" value="NC_014962.1"/>
</dbReference>
<dbReference type="InterPro" id="IPR036165">
    <property type="entry name" value="YefM-like_sf"/>
</dbReference>
<comment type="function">
    <text evidence="2">Antitoxin component of a type II toxin-antitoxin (TA) system.</text>
</comment>
<dbReference type="Proteomes" id="UP000008631">
    <property type="component" value="Chromosome"/>
</dbReference>
<accession>E8R2U3</accession>
<evidence type="ECO:0000313" key="5">
    <source>
        <dbReference type="Proteomes" id="UP000008631"/>
    </source>
</evidence>
<dbReference type="KEGG" id="ipa:Isop_3025"/>
<dbReference type="Pfam" id="PF02604">
    <property type="entry name" value="PhdYeFM_antitox"/>
    <property type="match status" value="1"/>
</dbReference>
<feature type="compositionally biased region" description="Basic and acidic residues" evidence="3">
    <location>
        <begin position="110"/>
        <end position="122"/>
    </location>
</feature>
<feature type="compositionally biased region" description="Low complexity" evidence="3">
    <location>
        <begin position="94"/>
        <end position="103"/>
    </location>
</feature>
<organism evidence="4 5">
    <name type="scientific">Isosphaera pallida (strain ATCC 43644 / DSM 9630 / IS1B)</name>
    <dbReference type="NCBI Taxonomy" id="575540"/>
    <lineage>
        <taxon>Bacteria</taxon>
        <taxon>Pseudomonadati</taxon>
        <taxon>Planctomycetota</taxon>
        <taxon>Planctomycetia</taxon>
        <taxon>Isosphaerales</taxon>
        <taxon>Isosphaeraceae</taxon>
        <taxon>Isosphaera</taxon>
    </lineage>
</organism>
<reference evidence="4 5" key="2">
    <citation type="journal article" date="2011" name="Stand. Genomic Sci.">
        <title>Complete genome sequence of Isosphaera pallida type strain (IS1B).</title>
        <authorList>
            <consortium name="US DOE Joint Genome Institute (JGI-PGF)"/>
            <person name="Goker M."/>
            <person name="Cleland D."/>
            <person name="Saunders E."/>
            <person name="Lapidus A."/>
            <person name="Nolan M."/>
            <person name="Lucas S."/>
            <person name="Hammon N."/>
            <person name="Deshpande S."/>
            <person name="Cheng J.F."/>
            <person name="Tapia R."/>
            <person name="Han C."/>
            <person name="Goodwin L."/>
            <person name="Pitluck S."/>
            <person name="Liolios K."/>
            <person name="Pagani I."/>
            <person name="Ivanova N."/>
            <person name="Mavromatis K."/>
            <person name="Pati A."/>
            <person name="Chen A."/>
            <person name="Palaniappan K."/>
            <person name="Land M."/>
            <person name="Hauser L."/>
            <person name="Chang Y.J."/>
            <person name="Jeffries C.D."/>
            <person name="Detter J.C."/>
            <person name="Beck B."/>
            <person name="Woyke T."/>
            <person name="Bristow J."/>
            <person name="Eisen J.A."/>
            <person name="Markowitz V."/>
            <person name="Hugenholtz P."/>
            <person name="Kyrpides N.C."/>
            <person name="Klenk H.P."/>
        </authorList>
    </citation>
    <scope>NUCLEOTIDE SEQUENCE [LARGE SCALE GENOMIC DNA]</scope>
    <source>
        <strain evidence="5">ATCC 43644 / DSM 9630 / IS1B</strain>
    </source>
</reference>
<dbReference type="OrthoDB" id="278635at2"/>
<sequence>MSRRSTESPVRIIGSRELHQKLKHVLDELKSDEVRYVLTVHGKPRAVLVGANAYLEMIQHSPRPSEALVGLQLSVLLGGDPPDIALQRLGDPPSEGQSESESSTAPTPKPDNHRKTNSDHVAKPRRRR</sequence>
<reference key="1">
    <citation type="submission" date="2010-11" db="EMBL/GenBank/DDBJ databases">
        <title>The complete sequence of chromosome of Isophaera pallida ATCC 43644.</title>
        <authorList>
            <consortium name="US DOE Joint Genome Institute (JGI-PGF)"/>
            <person name="Lucas S."/>
            <person name="Copeland A."/>
            <person name="Lapidus A."/>
            <person name="Bruce D."/>
            <person name="Goodwin L."/>
            <person name="Pitluck S."/>
            <person name="Kyrpides N."/>
            <person name="Mavromatis K."/>
            <person name="Pagani I."/>
            <person name="Ivanova N."/>
            <person name="Saunders E."/>
            <person name="Brettin T."/>
            <person name="Detter J.C."/>
            <person name="Han C."/>
            <person name="Tapia R."/>
            <person name="Land M."/>
            <person name="Hauser L."/>
            <person name="Markowitz V."/>
            <person name="Cheng J.-F."/>
            <person name="Hugenholtz P."/>
            <person name="Woyke T."/>
            <person name="Wu D."/>
            <person name="Eisen J.A."/>
        </authorList>
    </citation>
    <scope>NUCLEOTIDE SEQUENCE</scope>
    <source>
        <strain>ATCC 43644</strain>
    </source>
</reference>
<dbReference type="SUPFAM" id="SSF143120">
    <property type="entry name" value="YefM-like"/>
    <property type="match status" value="1"/>
</dbReference>
<dbReference type="AlphaFoldDB" id="E8R2U3"/>
<proteinExistence type="inferred from homology"/>
<evidence type="ECO:0000256" key="2">
    <source>
        <dbReference type="RuleBase" id="RU362080"/>
    </source>
</evidence>
<evidence type="ECO:0000256" key="1">
    <source>
        <dbReference type="ARBA" id="ARBA00009981"/>
    </source>
</evidence>
<feature type="region of interest" description="Disordered" evidence="3">
    <location>
        <begin position="80"/>
        <end position="128"/>
    </location>
</feature>
<gene>
    <name evidence="4" type="ordered locus">Isop_3025</name>
</gene>
<evidence type="ECO:0000313" key="4">
    <source>
        <dbReference type="EMBL" id="ADV63590.1"/>
    </source>
</evidence>
<dbReference type="Gene3D" id="3.40.1620.10">
    <property type="entry name" value="YefM-like domain"/>
    <property type="match status" value="1"/>
</dbReference>
<protein>
    <recommendedName>
        <fullName evidence="2">Antitoxin</fullName>
    </recommendedName>
</protein>
<dbReference type="EMBL" id="CP002353">
    <property type="protein sequence ID" value="ADV63590.1"/>
    <property type="molecule type" value="Genomic_DNA"/>
</dbReference>
<dbReference type="InParanoid" id="E8R2U3"/>
<dbReference type="HOGENOM" id="CLU_1956648_0_0_0"/>
<dbReference type="InterPro" id="IPR006442">
    <property type="entry name" value="Antitoxin_Phd/YefM"/>
</dbReference>
<dbReference type="eggNOG" id="COG2161">
    <property type="taxonomic scope" value="Bacteria"/>
</dbReference>